<reference evidence="1" key="1">
    <citation type="submission" date="2023-10" db="EMBL/GenBank/DDBJ databases">
        <title>Characterization and whole genome sequencing of a novel strain of Bergeyella porcorum QD2021 isolated from pig.</title>
        <authorList>
            <person name="Liu G."/>
            <person name="Chen C."/>
            <person name="Han X."/>
        </authorList>
    </citation>
    <scope>NUCLEOTIDE SEQUENCE</scope>
    <source>
        <strain evidence="1">QD2021</strain>
    </source>
</reference>
<organism evidence="1 2">
    <name type="scientific">Bergeyella porcorum</name>
    <dbReference type="NCBI Taxonomy" id="1735111"/>
    <lineage>
        <taxon>Bacteria</taxon>
        <taxon>Pseudomonadati</taxon>
        <taxon>Bacteroidota</taxon>
        <taxon>Flavobacteriia</taxon>
        <taxon>Flavobacteriales</taxon>
        <taxon>Weeksellaceae</taxon>
        <taxon>Bergeyella</taxon>
    </lineage>
</organism>
<proteinExistence type="predicted"/>
<name>A0AAU0F2V6_9FLAO</name>
<protein>
    <submittedName>
        <fullName evidence="1">Uncharacterized protein</fullName>
    </submittedName>
</protein>
<dbReference type="AlphaFoldDB" id="A0AAU0F2V6"/>
<evidence type="ECO:0000313" key="1">
    <source>
        <dbReference type="EMBL" id="WOC51653.1"/>
    </source>
</evidence>
<sequence>MRELLIDTVVIQSYKQEVILSTIEKSKQAFKKHYDSKESFHTNFKLEVDNETIAKYDDAVILPQGSIRRESLYVKQAFTDRFTEFEFNPSLFFINRLRNATNFSNLYFIKNSHLFNIKMRKVEDYYQMTFYSKRYNKKAVVLIDAQTFFPKAVFQSNEAPTIGVSQTSASNAAKGKMTKVTYDVKDNSFTLIYHHENNKIKVETFKSLEILNNYHINNQERKYEAKFDNITAIIHTYKNNPKP</sequence>
<dbReference type="KEGG" id="bpor:BPO_1006"/>
<keyword evidence="2" id="KW-1185">Reference proteome</keyword>
<dbReference type="Proteomes" id="UP001432059">
    <property type="component" value="Chromosome"/>
</dbReference>
<gene>
    <name evidence="1" type="ORF">BPO_1006</name>
</gene>
<dbReference type="EMBL" id="CP136426">
    <property type="protein sequence ID" value="WOC51653.1"/>
    <property type="molecule type" value="Genomic_DNA"/>
</dbReference>
<accession>A0AAU0F2V6</accession>
<evidence type="ECO:0000313" key="2">
    <source>
        <dbReference type="Proteomes" id="UP001432059"/>
    </source>
</evidence>